<proteinExistence type="predicted"/>
<dbReference type="AlphaFoldDB" id="A0AAC8QHN0"/>
<accession>A0AAC8QHN0</accession>
<reference evidence="1 3" key="1">
    <citation type="submission" date="2015-05" db="EMBL/GenBank/DDBJ databases">
        <title>Genome assembly of Archangium gephyra DSM 2261.</title>
        <authorList>
            <person name="Sharma G."/>
            <person name="Subramanian S."/>
        </authorList>
    </citation>
    <scope>NUCLEOTIDE SEQUENCE [LARGE SCALE GENOMIC DNA]</scope>
    <source>
        <strain evidence="1 3">DSM 2261</strain>
    </source>
</reference>
<dbReference type="Proteomes" id="UP000256345">
    <property type="component" value="Unassembled WGS sequence"/>
</dbReference>
<keyword evidence="4" id="KW-1185">Reference proteome</keyword>
<protein>
    <submittedName>
        <fullName evidence="2">Peroxiredoxin Q/BCP</fullName>
    </submittedName>
    <submittedName>
        <fullName evidence="1">Thiol peroxidase, Bcp-type</fullName>
    </submittedName>
</protein>
<evidence type="ECO:0000313" key="1">
    <source>
        <dbReference type="EMBL" id="AKJ07221.1"/>
    </source>
</evidence>
<dbReference type="EMBL" id="CP011509">
    <property type="protein sequence ID" value="AKJ07221.1"/>
    <property type="molecule type" value="Genomic_DNA"/>
</dbReference>
<keyword evidence="1" id="KW-0575">Peroxidase</keyword>
<dbReference type="GO" id="GO:0004601">
    <property type="term" value="F:peroxidase activity"/>
    <property type="evidence" value="ECO:0007669"/>
    <property type="project" value="UniProtKB-KW"/>
</dbReference>
<sequence length="49" mass="5205">MGLAYGACDDASAPNARRVGVLIGPDGRVMAWYPKVDARAFPSQALQQL</sequence>
<organism evidence="1 3">
    <name type="scientific">Archangium gephyra</name>
    <dbReference type="NCBI Taxonomy" id="48"/>
    <lineage>
        <taxon>Bacteria</taxon>
        <taxon>Pseudomonadati</taxon>
        <taxon>Myxococcota</taxon>
        <taxon>Myxococcia</taxon>
        <taxon>Myxococcales</taxon>
        <taxon>Cystobacterineae</taxon>
        <taxon>Archangiaceae</taxon>
        <taxon>Archangium</taxon>
    </lineage>
</organism>
<name>A0AAC8QHN0_9BACT</name>
<keyword evidence="1" id="KW-0560">Oxidoreductase</keyword>
<dbReference type="EMBL" id="QUMU01000011">
    <property type="protein sequence ID" value="REG26631.1"/>
    <property type="molecule type" value="Genomic_DNA"/>
</dbReference>
<evidence type="ECO:0000313" key="2">
    <source>
        <dbReference type="EMBL" id="REG26631.1"/>
    </source>
</evidence>
<dbReference type="KEGG" id="age:AA314_08847"/>
<dbReference type="Proteomes" id="UP000035579">
    <property type="component" value="Chromosome"/>
</dbReference>
<reference evidence="2 4" key="2">
    <citation type="submission" date="2018-08" db="EMBL/GenBank/DDBJ databases">
        <title>Genomic Encyclopedia of Archaeal and Bacterial Type Strains, Phase II (KMG-II): from individual species to whole genera.</title>
        <authorList>
            <person name="Goeker M."/>
        </authorList>
    </citation>
    <scope>NUCLEOTIDE SEQUENCE [LARGE SCALE GENOMIC DNA]</scope>
    <source>
        <strain evidence="2 4">DSM 2261</strain>
    </source>
</reference>
<evidence type="ECO:0000313" key="4">
    <source>
        <dbReference type="Proteomes" id="UP000256345"/>
    </source>
</evidence>
<evidence type="ECO:0000313" key="3">
    <source>
        <dbReference type="Proteomes" id="UP000035579"/>
    </source>
</evidence>
<gene>
    <name evidence="1" type="ORF">AA314_08847</name>
    <name evidence="2" type="ORF">ATI61_111181</name>
</gene>